<dbReference type="Gene3D" id="1.20.1050.10">
    <property type="match status" value="1"/>
</dbReference>
<dbReference type="Pfam" id="PF13417">
    <property type="entry name" value="GST_N_3"/>
    <property type="match status" value="1"/>
</dbReference>
<name>A0ABZ0I8E5_9GAMM</name>
<dbReference type="InterPro" id="IPR004045">
    <property type="entry name" value="Glutathione_S-Trfase_N"/>
</dbReference>
<dbReference type="Proteomes" id="UP001626549">
    <property type="component" value="Chromosome"/>
</dbReference>
<dbReference type="Gene3D" id="3.40.30.10">
    <property type="entry name" value="Glutaredoxin"/>
    <property type="match status" value="1"/>
</dbReference>
<evidence type="ECO:0000313" key="2">
    <source>
        <dbReference type="EMBL" id="WOJ95316.1"/>
    </source>
</evidence>
<dbReference type="SUPFAM" id="SSF47616">
    <property type="entry name" value="GST C-terminal domain-like"/>
    <property type="match status" value="1"/>
</dbReference>
<protein>
    <submittedName>
        <fullName evidence="2">Glutathione S-transferase N-terminal domain-containing protein</fullName>
    </submittedName>
</protein>
<dbReference type="SUPFAM" id="SSF52833">
    <property type="entry name" value="Thioredoxin-like"/>
    <property type="match status" value="1"/>
</dbReference>
<gene>
    <name evidence="2" type="ORF">R0137_08575</name>
</gene>
<dbReference type="RefSeq" id="WP_407326014.1">
    <property type="nucleotide sequence ID" value="NZ_CP136865.1"/>
</dbReference>
<dbReference type="InterPro" id="IPR036249">
    <property type="entry name" value="Thioredoxin-like_sf"/>
</dbReference>
<feature type="domain" description="GST N-terminal" evidence="1">
    <location>
        <begin position="8"/>
        <end position="85"/>
    </location>
</feature>
<reference evidence="2 3" key="1">
    <citation type="submission" date="2023-10" db="EMBL/GenBank/DDBJ databases">
        <title>Two novel species belonging to the OM43/NOR5 clade.</title>
        <authorList>
            <person name="Park M."/>
        </authorList>
    </citation>
    <scope>NUCLEOTIDE SEQUENCE [LARGE SCALE GENOMIC DNA]</scope>
    <source>
        <strain evidence="2 3">IMCC45268</strain>
    </source>
</reference>
<keyword evidence="3" id="KW-1185">Reference proteome</keyword>
<evidence type="ECO:0000313" key="3">
    <source>
        <dbReference type="Proteomes" id="UP001626549"/>
    </source>
</evidence>
<proteinExistence type="predicted"/>
<dbReference type="InterPro" id="IPR036282">
    <property type="entry name" value="Glutathione-S-Trfase_C_sf"/>
</dbReference>
<dbReference type="EMBL" id="CP136865">
    <property type="protein sequence ID" value="WOJ95316.1"/>
    <property type="molecule type" value="Genomic_DNA"/>
</dbReference>
<organism evidence="2 3">
    <name type="scientific">Congregibacter brevis</name>
    <dbReference type="NCBI Taxonomy" id="3081201"/>
    <lineage>
        <taxon>Bacteria</taxon>
        <taxon>Pseudomonadati</taxon>
        <taxon>Pseudomonadota</taxon>
        <taxon>Gammaproteobacteria</taxon>
        <taxon>Cellvibrionales</taxon>
        <taxon>Halieaceae</taxon>
        <taxon>Congregibacter</taxon>
    </lineage>
</organism>
<accession>A0ABZ0I8E5</accession>
<evidence type="ECO:0000259" key="1">
    <source>
        <dbReference type="Pfam" id="PF13417"/>
    </source>
</evidence>
<sequence>MFSDPVQLIGATASPYTQKMLALLRYRRIPYTVAWAEPGDVCKNLGIEPPKPALLPTFIAENESGFSAVCDSTPIIRALEEQQSSRSVLPSDPALAFIDYLIEDFADEWCTKYMFHYRWHFAADADKAGTILPLLRDTTISEEDLAAFKQYFTERQVGRLFVVGSNDVTASVIDASYRRFLKAMDEHLSQQAFMLGQRPAAGDFGIHGQLSQLVGFDPTPRAITHEVSSRTVAWVDRMYDLSGIEASDADWVPIEEQPHSLGELLSEVGRVYAPAQLANAKAVANGEREWQCEIDGATWAQRTFPYQAKCLRWTNELYQSLSRDDAARVDRLLEGTGVESMLSGD</sequence>